<evidence type="ECO:0000313" key="2">
    <source>
        <dbReference type="EMBL" id="CAA2105349.1"/>
    </source>
</evidence>
<keyword evidence="1" id="KW-1133">Transmembrane helix</keyword>
<keyword evidence="1" id="KW-0812">Transmembrane</keyword>
<reference evidence="2" key="1">
    <citation type="submission" date="2019-12" db="EMBL/GenBank/DDBJ databases">
        <authorList>
            <person name="Cremers G."/>
        </authorList>
    </citation>
    <scope>NUCLEOTIDE SEQUENCE</scope>
    <source>
        <strain evidence="2">Mbul1</strain>
    </source>
</reference>
<organism evidence="2">
    <name type="scientific">Methylobacterium bullatum</name>
    <dbReference type="NCBI Taxonomy" id="570505"/>
    <lineage>
        <taxon>Bacteria</taxon>
        <taxon>Pseudomonadati</taxon>
        <taxon>Pseudomonadota</taxon>
        <taxon>Alphaproteobacteria</taxon>
        <taxon>Hyphomicrobiales</taxon>
        <taxon>Methylobacteriaceae</taxon>
        <taxon>Methylobacterium</taxon>
    </lineage>
</organism>
<evidence type="ECO:0000256" key="1">
    <source>
        <dbReference type="SAM" id="Phobius"/>
    </source>
</evidence>
<dbReference type="AlphaFoldDB" id="A0A679J2Y5"/>
<name>A0A679J2Y5_9HYPH</name>
<gene>
    <name evidence="2" type="ORF">MBUL_03148</name>
</gene>
<dbReference type="EMBL" id="LR743504">
    <property type="protein sequence ID" value="CAA2105349.1"/>
    <property type="molecule type" value="Genomic_DNA"/>
</dbReference>
<keyword evidence="1" id="KW-0472">Membrane</keyword>
<accession>A0A679J2Y5</accession>
<feature type="transmembrane region" description="Helical" evidence="1">
    <location>
        <begin position="37"/>
        <end position="60"/>
    </location>
</feature>
<protein>
    <submittedName>
        <fullName evidence="2">Uncharacterized protein</fullName>
    </submittedName>
</protein>
<proteinExistence type="predicted"/>
<sequence length="65" mass="7156">MTQLLIGAIVALGAILSVARVRQMLNAAARAHFPRRILLVYILVRTLIFGAVLAGGIWLVSWLMR</sequence>